<dbReference type="InterPro" id="IPR011701">
    <property type="entry name" value="MFS"/>
</dbReference>
<feature type="transmembrane region" description="Helical" evidence="7">
    <location>
        <begin position="21"/>
        <end position="42"/>
    </location>
</feature>
<evidence type="ECO:0000256" key="6">
    <source>
        <dbReference type="ARBA" id="ARBA00023136"/>
    </source>
</evidence>
<dbReference type="PANTHER" id="PTHR42718:SF46">
    <property type="entry name" value="BLR6921 PROTEIN"/>
    <property type="match status" value="1"/>
</dbReference>
<evidence type="ECO:0000259" key="8">
    <source>
        <dbReference type="PROSITE" id="PS50850"/>
    </source>
</evidence>
<dbReference type="PROSITE" id="PS00216">
    <property type="entry name" value="SUGAR_TRANSPORT_1"/>
    <property type="match status" value="1"/>
</dbReference>
<dbReference type="Proteomes" id="UP000004508">
    <property type="component" value="Unassembled WGS sequence"/>
</dbReference>
<feature type="transmembrane region" description="Helical" evidence="7">
    <location>
        <begin position="419"/>
        <end position="437"/>
    </location>
</feature>
<proteinExistence type="predicted"/>
<organism evidence="9 10">
    <name type="scientific">Ktedonobacter racemifer DSM 44963</name>
    <dbReference type="NCBI Taxonomy" id="485913"/>
    <lineage>
        <taxon>Bacteria</taxon>
        <taxon>Bacillati</taxon>
        <taxon>Chloroflexota</taxon>
        <taxon>Ktedonobacteria</taxon>
        <taxon>Ktedonobacterales</taxon>
        <taxon>Ktedonobacteraceae</taxon>
        <taxon>Ktedonobacter</taxon>
    </lineage>
</organism>
<dbReference type="PANTHER" id="PTHR42718">
    <property type="entry name" value="MAJOR FACILITATOR SUPERFAMILY MULTIDRUG TRANSPORTER MFSC"/>
    <property type="match status" value="1"/>
</dbReference>
<feature type="transmembrane region" description="Helical" evidence="7">
    <location>
        <begin position="375"/>
        <end position="398"/>
    </location>
</feature>
<dbReference type="EMBL" id="ADVG01000004">
    <property type="protein sequence ID" value="EFH81047.1"/>
    <property type="molecule type" value="Genomic_DNA"/>
</dbReference>
<name>D6U343_KTERA</name>
<dbReference type="AlphaFoldDB" id="D6U343"/>
<keyword evidence="4 7" id="KW-0812">Transmembrane</keyword>
<dbReference type="PROSITE" id="PS50850">
    <property type="entry name" value="MFS"/>
    <property type="match status" value="1"/>
</dbReference>
<evidence type="ECO:0000313" key="10">
    <source>
        <dbReference type="Proteomes" id="UP000004508"/>
    </source>
</evidence>
<dbReference type="STRING" id="485913.Krac_1717"/>
<feature type="transmembrane region" description="Helical" evidence="7">
    <location>
        <begin position="62"/>
        <end position="79"/>
    </location>
</feature>
<evidence type="ECO:0000256" key="5">
    <source>
        <dbReference type="ARBA" id="ARBA00022989"/>
    </source>
</evidence>
<keyword evidence="5 7" id="KW-1133">Transmembrane helix</keyword>
<dbReference type="GO" id="GO:0005886">
    <property type="term" value="C:plasma membrane"/>
    <property type="evidence" value="ECO:0007669"/>
    <property type="project" value="UniProtKB-SubCell"/>
</dbReference>
<dbReference type="PRINTS" id="PR01036">
    <property type="entry name" value="TCRTETB"/>
</dbReference>
<evidence type="ECO:0000256" key="3">
    <source>
        <dbReference type="ARBA" id="ARBA00022475"/>
    </source>
</evidence>
<protein>
    <submittedName>
        <fullName evidence="9">Major facilitator superfamily MFS_1</fullName>
    </submittedName>
</protein>
<dbReference type="CDD" id="cd17321">
    <property type="entry name" value="MFS_MMR_MDR_like"/>
    <property type="match status" value="1"/>
</dbReference>
<keyword evidence="2" id="KW-0813">Transport</keyword>
<dbReference type="InterPro" id="IPR036259">
    <property type="entry name" value="MFS_trans_sf"/>
</dbReference>
<evidence type="ECO:0000256" key="7">
    <source>
        <dbReference type="SAM" id="Phobius"/>
    </source>
</evidence>
<gene>
    <name evidence="9" type="ORF">Krac_1717</name>
</gene>
<feature type="transmembrane region" description="Helical" evidence="7">
    <location>
        <begin position="115"/>
        <end position="138"/>
    </location>
</feature>
<dbReference type="InterPro" id="IPR005829">
    <property type="entry name" value="Sugar_transporter_CS"/>
</dbReference>
<evidence type="ECO:0000256" key="2">
    <source>
        <dbReference type="ARBA" id="ARBA00022448"/>
    </source>
</evidence>
<feature type="transmembrane region" description="Helical" evidence="7">
    <location>
        <begin position="311"/>
        <end position="330"/>
    </location>
</feature>
<evidence type="ECO:0000313" key="9">
    <source>
        <dbReference type="EMBL" id="EFH81047.1"/>
    </source>
</evidence>
<feature type="transmembrane region" description="Helical" evidence="7">
    <location>
        <begin position="150"/>
        <end position="172"/>
    </location>
</feature>
<comment type="subcellular location">
    <subcellularLocation>
        <location evidence="1">Cell membrane</location>
        <topology evidence="1">Multi-pass membrane protein</topology>
    </subcellularLocation>
</comment>
<comment type="caution">
    <text evidence="9">The sequence shown here is derived from an EMBL/GenBank/DDBJ whole genome shotgun (WGS) entry which is preliminary data.</text>
</comment>
<evidence type="ECO:0000256" key="1">
    <source>
        <dbReference type="ARBA" id="ARBA00004651"/>
    </source>
</evidence>
<feature type="transmembrane region" description="Helical" evidence="7">
    <location>
        <begin position="457"/>
        <end position="479"/>
    </location>
</feature>
<dbReference type="Gene3D" id="1.20.1250.20">
    <property type="entry name" value="MFS general substrate transporter like domains"/>
    <property type="match status" value="1"/>
</dbReference>
<feature type="transmembrane region" description="Helical" evidence="7">
    <location>
        <begin position="178"/>
        <end position="200"/>
    </location>
</feature>
<keyword evidence="6 7" id="KW-0472">Membrane</keyword>
<keyword evidence="3" id="KW-1003">Cell membrane</keyword>
<dbReference type="eggNOG" id="COG0477">
    <property type="taxonomic scope" value="Bacteria"/>
</dbReference>
<feature type="transmembrane region" description="Helical" evidence="7">
    <location>
        <begin position="244"/>
        <end position="261"/>
    </location>
</feature>
<keyword evidence="10" id="KW-1185">Reference proteome</keyword>
<accession>D6U343</accession>
<dbReference type="GO" id="GO:0022857">
    <property type="term" value="F:transmembrane transporter activity"/>
    <property type="evidence" value="ECO:0007669"/>
    <property type="project" value="InterPro"/>
</dbReference>
<feature type="transmembrane region" description="Helical" evidence="7">
    <location>
        <begin position="282"/>
        <end position="305"/>
    </location>
</feature>
<reference evidence="9 10" key="1">
    <citation type="journal article" date="2011" name="Stand. Genomic Sci.">
        <title>Non-contiguous finished genome sequence and contextual data of the filamentous soil bacterium Ktedonobacter racemifer type strain (SOSP1-21).</title>
        <authorList>
            <person name="Chang Y.J."/>
            <person name="Land M."/>
            <person name="Hauser L."/>
            <person name="Chertkov O."/>
            <person name="Del Rio T.G."/>
            <person name="Nolan M."/>
            <person name="Copeland A."/>
            <person name="Tice H."/>
            <person name="Cheng J.F."/>
            <person name="Lucas S."/>
            <person name="Han C."/>
            <person name="Goodwin L."/>
            <person name="Pitluck S."/>
            <person name="Ivanova N."/>
            <person name="Ovchinikova G."/>
            <person name="Pati A."/>
            <person name="Chen A."/>
            <person name="Palaniappan K."/>
            <person name="Mavromatis K."/>
            <person name="Liolios K."/>
            <person name="Brettin T."/>
            <person name="Fiebig A."/>
            <person name="Rohde M."/>
            <person name="Abt B."/>
            <person name="Goker M."/>
            <person name="Detter J.C."/>
            <person name="Woyke T."/>
            <person name="Bristow J."/>
            <person name="Eisen J.A."/>
            <person name="Markowitz V."/>
            <person name="Hugenholtz P."/>
            <person name="Kyrpides N.C."/>
            <person name="Klenk H.P."/>
            <person name="Lapidus A."/>
        </authorList>
    </citation>
    <scope>NUCLEOTIDE SEQUENCE [LARGE SCALE GENOMIC DNA]</scope>
    <source>
        <strain evidence="10">DSM 44963</strain>
    </source>
</reference>
<evidence type="ECO:0000256" key="4">
    <source>
        <dbReference type="ARBA" id="ARBA00022692"/>
    </source>
</evidence>
<sequence>MKTSSIAKNHPEQQGTRADRWRWVALILVSLAIFLDTVDVSIVNVALPDLQRGLHLTTTDLLWVQGVYLLTYAGLMLLGGRAADLLGRRRIFLLGATLFGLASLISGLANSGWLLIVARGAQGIGAALTMPSAVSILTTTFAEGPERNKALGIFSATGGAGFTCGLVLGGVLTNFINWHWVFLVNVPVVLLILGYSRVVVPEGRSMMGERSYDLTGAVTVTGGLLLLVYAITQANEASATPLKTGGLLALACFLLVLFLLIERYSKAPLMPLRIFRSRTLGAASAVSFTLLGSFFGFLFICTLYLQDVLHYSPVLASLALLPASIITIPVSRFVAPWLMSWLGVRYSSVLGLLCLLSSIALFLRTGASADYVEIILPSTILSQVGMSICVPTLAIAAVSGIEQAEQGLAAGLQGTLGQAGGGLGLAITTAVLAANMASGHVGATTTIPSVVAQLSGFHAGLLAAAAGAALGVLIAFFGLKIRSETP</sequence>
<dbReference type="Gene3D" id="1.20.1720.10">
    <property type="entry name" value="Multidrug resistance protein D"/>
    <property type="match status" value="1"/>
</dbReference>
<dbReference type="InParanoid" id="D6U343"/>
<feature type="transmembrane region" description="Helical" evidence="7">
    <location>
        <begin position="212"/>
        <end position="232"/>
    </location>
</feature>
<dbReference type="OrthoDB" id="9807274at2"/>
<feature type="domain" description="Major facilitator superfamily (MFS) profile" evidence="8">
    <location>
        <begin position="25"/>
        <end position="483"/>
    </location>
</feature>
<feature type="transmembrane region" description="Helical" evidence="7">
    <location>
        <begin position="91"/>
        <end position="109"/>
    </location>
</feature>
<feature type="transmembrane region" description="Helical" evidence="7">
    <location>
        <begin position="342"/>
        <end position="363"/>
    </location>
</feature>
<dbReference type="SUPFAM" id="SSF103473">
    <property type="entry name" value="MFS general substrate transporter"/>
    <property type="match status" value="1"/>
</dbReference>
<dbReference type="RefSeq" id="WP_007918187.1">
    <property type="nucleotide sequence ID" value="NZ_ADVG01000004.1"/>
</dbReference>
<dbReference type="InterPro" id="IPR020846">
    <property type="entry name" value="MFS_dom"/>
</dbReference>
<dbReference type="Pfam" id="PF07690">
    <property type="entry name" value="MFS_1"/>
    <property type="match status" value="1"/>
</dbReference>